<dbReference type="PANTHER" id="PTHR11271">
    <property type="entry name" value="GUANINE DEAMINASE"/>
    <property type="match status" value="1"/>
</dbReference>
<dbReference type="HOGENOM" id="CLU_012358_0_1_1"/>
<accession>A0A015I9D9</accession>
<dbReference type="InterPro" id="IPR006680">
    <property type="entry name" value="Amidohydro-rel"/>
</dbReference>
<dbReference type="SUPFAM" id="SSF51338">
    <property type="entry name" value="Composite domain of metallo-dependent hydrolases"/>
    <property type="match status" value="1"/>
</dbReference>
<gene>
    <name evidence="10" type="ORF">RirG_240480</name>
</gene>
<dbReference type="NCBIfam" id="TIGR02967">
    <property type="entry name" value="guan_deamin"/>
    <property type="match status" value="1"/>
</dbReference>
<dbReference type="SMR" id="A0A015I9D9"/>
<evidence type="ECO:0000259" key="9">
    <source>
        <dbReference type="Pfam" id="PF01979"/>
    </source>
</evidence>
<dbReference type="InterPro" id="IPR011059">
    <property type="entry name" value="Metal-dep_hydrolase_composite"/>
</dbReference>
<comment type="caution">
    <text evidence="10">The sequence shown here is derived from an EMBL/GenBank/DDBJ whole genome shotgun (WGS) entry which is preliminary data.</text>
</comment>
<evidence type="ECO:0000256" key="8">
    <source>
        <dbReference type="RuleBase" id="RU366009"/>
    </source>
</evidence>
<dbReference type="EC" id="3.5.4.3" evidence="8"/>
<evidence type="ECO:0000313" key="11">
    <source>
        <dbReference type="Proteomes" id="UP000022910"/>
    </source>
</evidence>
<comment type="function">
    <text evidence="7 8">Catalyzes the hydrolytic deamination of guanine, producing xanthine and ammonia.</text>
</comment>
<evidence type="ECO:0000256" key="3">
    <source>
        <dbReference type="ARBA" id="ARBA00022723"/>
    </source>
</evidence>
<dbReference type="GO" id="GO:0006147">
    <property type="term" value="P:guanine catabolic process"/>
    <property type="evidence" value="ECO:0007669"/>
    <property type="project" value="UniProtKB-UniRule"/>
</dbReference>
<evidence type="ECO:0000256" key="4">
    <source>
        <dbReference type="ARBA" id="ARBA00022801"/>
    </source>
</evidence>
<dbReference type="OMA" id="CVHMNDS"/>
<dbReference type="FunFam" id="3.20.20.140:FF:000022">
    <property type="entry name" value="Guanine deaminase"/>
    <property type="match status" value="1"/>
</dbReference>
<dbReference type="OrthoDB" id="194468at2759"/>
<dbReference type="InterPro" id="IPR051607">
    <property type="entry name" value="Metallo-dep_hydrolases"/>
</dbReference>
<dbReference type="PANTHER" id="PTHR11271:SF6">
    <property type="entry name" value="GUANINE DEAMINASE"/>
    <property type="match status" value="1"/>
</dbReference>
<dbReference type="SUPFAM" id="SSF51556">
    <property type="entry name" value="Metallo-dependent hydrolases"/>
    <property type="match status" value="1"/>
</dbReference>
<evidence type="ECO:0000256" key="6">
    <source>
        <dbReference type="ARBA" id="ARBA00051148"/>
    </source>
</evidence>
<comment type="catalytic activity">
    <reaction evidence="6 8">
        <text>guanine + H2O + H(+) = xanthine + NH4(+)</text>
        <dbReference type="Rhea" id="RHEA:14665"/>
        <dbReference type="ChEBI" id="CHEBI:15377"/>
        <dbReference type="ChEBI" id="CHEBI:15378"/>
        <dbReference type="ChEBI" id="CHEBI:16235"/>
        <dbReference type="ChEBI" id="CHEBI:17712"/>
        <dbReference type="ChEBI" id="CHEBI:28938"/>
        <dbReference type="EC" id="3.5.4.3"/>
    </reaction>
</comment>
<proteinExistence type="inferred from homology"/>
<evidence type="ECO:0000313" key="10">
    <source>
        <dbReference type="EMBL" id="EXX53807.1"/>
    </source>
</evidence>
<keyword evidence="3 8" id="KW-0479">Metal-binding</keyword>
<dbReference type="InterPro" id="IPR014311">
    <property type="entry name" value="Guanine_deaminase"/>
</dbReference>
<keyword evidence="11" id="KW-1185">Reference proteome</keyword>
<dbReference type="UniPathway" id="UPA00603">
    <property type="reaction ID" value="UER00660"/>
</dbReference>
<feature type="domain" description="Amidohydrolase-related" evidence="9">
    <location>
        <begin position="73"/>
        <end position="460"/>
    </location>
</feature>
<evidence type="ECO:0000256" key="5">
    <source>
        <dbReference type="ARBA" id="ARBA00022833"/>
    </source>
</evidence>
<dbReference type="EMBL" id="JEMT01028750">
    <property type="protein sequence ID" value="EXX53807.1"/>
    <property type="molecule type" value="Genomic_DNA"/>
</dbReference>
<comment type="cofactor">
    <cofactor evidence="8">
        <name>Zn(2+)</name>
        <dbReference type="ChEBI" id="CHEBI:29105"/>
    </cofactor>
    <text evidence="8">Binds 1 zinc ion per subunit.</text>
</comment>
<dbReference type="Gene3D" id="3.20.20.140">
    <property type="entry name" value="Metal-dependent hydrolases"/>
    <property type="match status" value="1"/>
</dbReference>
<dbReference type="GO" id="GO:0008892">
    <property type="term" value="F:guanine deaminase activity"/>
    <property type="evidence" value="ECO:0007669"/>
    <property type="project" value="UniProtKB-UniRule"/>
</dbReference>
<keyword evidence="5 8" id="KW-0862">Zinc</keyword>
<dbReference type="STRING" id="1432141.A0A015I9D9"/>
<evidence type="ECO:0000256" key="7">
    <source>
        <dbReference type="ARBA" id="ARBA00056079"/>
    </source>
</evidence>
<dbReference type="AlphaFoldDB" id="A0A015I9D9"/>
<dbReference type="GO" id="GO:0005829">
    <property type="term" value="C:cytosol"/>
    <property type="evidence" value="ECO:0007669"/>
    <property type="project" value="TreeGrafter"/>
</dbReference>
<comment type="pathway">
    <text evidence="1 8">Purine metabolism; guanine degradation; xanthine from guanine: step 1/1.</text>
</comment>
<name>A0A015I9D9_RHIIW</name>
<dbReference type="Gene3D" id="2.30.40.10">
    <property type="entry name" value="Urease, subunit C, domain 1"/>
    <property type="match status" value="1"/>
</dbReference>
<sequence>MPNKISKVFYGTLIHSLSLANLEILQNTLLGVDISGKIAFLEKNVLDEITLSHIISQWEFPEQEVIRLSKRQFLMPGFIDTHTHASQYPNAGTGMDLPLLDWLNKYTFPLEQSYSSLSFAEKVYPIVVNNLLRSGTTTAVYFATIHLESSKYLARLVKEKGQRGFIGKVNMDCNSPENYIESLDNSVKSTEEFVKYVLNLEKDEGRGNGSRLVYPIITPRFAITCTSQLMNSLGLLAKKYNMPIQSHLSENIGEINFISELFPHLPDYTTVYDHHGLLNEKTIMAHGIHLSSKELKLIKERNIGISHCPTSNFAICSGVCNVRQLLDEGIKVGLGTDLSGGYSKSILNAIRNANIASRVVFMASSKVDDKPLNKSFPHLTLPELTYLATMGGAELVNLDKVIGNFLIGKEFDALLIDPDACQSPLDIFDDLEDTERIFEKFIFLGDERNLKSVYVKGKKVSGTDLVSMNLREKELLKNLSKLDGGNCHLCNPNS</sequence>
<dbReference type="GO" id="GO:0008270">
    <property type="term" value="F:zinc ion binding"/>
    <property type="evidence" value="ECO:0007669"/>
    <property type="project" value="UniProtKB-UniRule"/>
</dbReference>
<comment type="similarity">
    <text evidence="2 8">Belongs to the metallo-dependent hydrolases superfamily. ATZ/TRZ family.</text>
</comment>
<keyword evidence="4 8" id="KW-0378">Hydrolase</keyword>
<dbReference type="InterPro" id="IPR032466">
    <property type="entry name" value="Metal_Hydrolase"/>
</dbReference>
<reference evidence="10 11" key="1">
    <citation type="submission" date="2014-02" db="EMBL/GenBank/DDBJ databases">
        <title>Single nucleus genome sequencing reveals high similarity among nuclei of an endomycorrhizal fungus.</title>
        <authorList>
            <person name="Lin K."/>
            <person name="Geurts R."/>
            <person name="Zhang Z."/>
            <person name="Limpens E."/>
            <person name="Saunders D.G."/>
            <person name="Mu D."/>
            <person name="Pang E."/>
            <person name="Cao H."/>
            <person name="Cha H."/>
            <person name="Lin T."/>
            <person name="Zhou Q."/>
            <person name="Shang Y."/>
            <person name="Li Y."/>
            <person name="Ivanov S."/>
            <person name="Sharma T."/>
            <person name="Velzen R.V."/>
            <person name="Ruijter N.D."/>
            <person name="Aanen D.K."/>
            <person name="Win J."/>
            <person name="Kamoun S."/>
            <person name="Bisseling T."/>
            <person name="Huang S."/>
        </authorList>
    </citation>
    <scope>NUCLEOTIDE SEQUENCE [LARGE SCALE GENOMIC DNA]</scope>
    <source>
        <strain evidence="11">DAOM197198w</strain>
    </source>
</reference>
<dbReference type="Pfam" id="PF01979">
    <property type="entry name" value="Amidohydro_1"/>
    <property type="match status" value="1"/>
</dbReference>
<protein>
    <recommendedName>
        <fullName evidence="8">Guanine deaminase</fullName>
        <shortName evidence="8">Guanase</shortName>
        <ecNumber evidence="8">3.5.4.3</ecNumber>
    </recommendedName>
    <alternativeName>
        <fullName evidence="8">Guanine aminohydrolase</fullName>
    </alternativeName>
</protein>
<organism evidence="10 11">
    <name type="scientific">Rhizophagus irregularis (strain DAOM 197198w)</name>
    <name type="common">Glomus intraradices</name>
    <dbReference type="NCBI Taxonomy" id="1432141"/>
    <lineage>
        <taxon>Eukaryota</taxon>
        <taxon>Fungi</taxon>
        <taxon>Fungi incertae sedis</taxon>
        <taxon>Mucoromycota</taxon>
        <taxon>Glomeromycotina</taxon>
        <taxon>Glomeromycetes</taxon>
        <taxon>Glomerales</taxon>
        <taxon>Glomeraceae</taxon>
        <taxon>Rhizophagus</taxon>
    </lineage>
</organism>
<dbReference type="Proteomes" id="UP000022910">
    <property type="component" value="Unassembled WGS sequence"/>
</dbReference>
<evidence type="ECO:0000256" key="1">
    <source>
        <dbReference type="ARBA" id="ARBA00004984"/>
    </source>
</evidence>
<evidence type="ECO:0000256" key="2">
    <source>
        <dbReference type="ARBA" id="ARBA00006745"/>
    </source>
</evidence>